<gene>
    <name evidence="1" type="ORF">DES45_11917</name>
</gene>
<protein>
    <submittedName>
        <fullName evidence="1">Uncharacterized protein</fullName>
    </submittedName>
</protein>
<evidence type="ECO:0000313" key="2">
    <source>
        <dbReference type="Proteomes" id="UP000254925"/>
    </source>
</evidence>
<dbReference type="EMBL" id="QQBB01000019">
    <property type="protein sequence ID" value="RDI51234.1"/>
    <property type="molecule type" value="Genomic_DNA"/>
</dbReference>
<comment type="caution">
    <text evidence="1">The sequence shown here is derived from an EMBL/GenBank/DDBJ whole genome shotgun (WGS) entry which is preliminary data.</text>
</comment>
<accession>A0A370H4R6</accession>
<proteinExistence type="predicted"/>
<sequence length="275" mass="31426">MGQSVTEESNEGVDGTVHKASDMQEFIFEVPLYQKTTLKNPQDFSRTLRNEANPFDAFCPHCNNESIFERSGPHYGGTHGNGRYDLNYKCRRNSDHSVLAFVLKSNDTFTKIGQFPSLADIAQKDAAPLVKQLSKTDRHEFSKAIGLAAHGVGIGSFVYLRRVFERLLDRRFELHKDQVDAEQYRRSKVVDKIDMLQDYLPKFLVEHKTIYGILSVGVHELSEEACRSAFPLMKESIEIILEEDLRLRKEEERRKALSTAINKLNADISASRTRK</sequence>
<dbReference type="AlphaFoldDB" id="A0A370H4R6"/>
<keyword evidence="2" id="KW-1185">Reference proteome</keyword>
<evidence type="ECO:0000313" key="1">
    <source>
        <dbReference type="EMBL" id="RDI51234.1"/>
    </source>
</evidence>
<reference evidence="1 2" key="1">
    <citation type="submission" date="2018-07" db="EMBL/GenBank/DDBJ databases">
        <title>Genomic Encyclopedia of Type Strains, Phase IV (KMG-IV): sequencing the most valuable type-strain genomes for metagenomic binning, comparative biology and taxonomic classification.</title>
        <authorList>
            <person name="Goeker M."/>
        </authorList>
    </citation>
    <scope>NUCLEOTIDE SEQUENCE [LARGE SCALE GENOMIC DNA]</scope>
    <source>
        <strain evidence="1 2">DSM 14364</strain>
    </source>
</reference>
<organism evidence="1 2">
    <name type="scientific">Microvirga subterranea</name>
    <dbReference type="NCBI Taxonomy" id="186651"/>
    <lineage>
        <taxon>Bacteria</taxon>
        <taxon>Pseudomonadati</taxon>
        <taxon>Pseudomonadota</taxon>
        <taxon>Alphaproteobacteria</taxon>
        <taxon>Hyphomicrobiales</taxon>
        <taxon>Methylobacteriaceae</taxon>
        <taxon>Microvirga</taxon>
    </lineage>
</organism>
<dbReference type="Proteomes" id="UP000254925">
    <property type="component" value="Unassembled WGS sequence"/>
</dbReference>
<name>A0A370H4R6_9HYPH</name>